<sequence>MRNTLIVTALATMPLLGAALIPASAAAEGPGDNWLRVSAAHGAELFPIADVTADVADCAGTFLATVTTGADGVGIYNASPGCYRVTLTAPPAGCTLAGEPTQQVAVIPGMIQTANYTFRCA</sequence>
<dbReference type="SUPFAM" id="SSF117074">
    <property type="entry name" value="Hypothetical protein PA1324"/>
    <property type="match status" value="1"/>
</dbReference>
<evidence type="ECO:0000313" key="2">
    <source>
        <dbReference type="EMBL" id="NNH70343.1"/>
    </source>
</evidence>
<feature type="chain" id="PRO_5032416769" description="Carboxypeptidase regulatory-like domain-containing protein" evidence="1">
    <location>
        <begin position="26"/>
        <end position="121"/>
    </location>
</feature>
<proteinExistence type="predicted"/>
<dbReference type="RefSeq" id="WP_067528689.1">
    <property type="nucleotide sequence ID" value="NZ_JABELX010000003.1"/>
</dbReference>
<accession>A0A849BUR0</accession>
<dbReference type="AlphaFoldDB" id="A0A849BUR0"/>
<feature type="signal peptide" evidence="1">
    <location>
        <begin position="1"/>
        <end position="25"/>
    </location>
</feature>
<gene>
    <name evidence="2" type="ORF">HLB23_10780</name>
</gene>
<evidence type="ECO:0000313" key="3">
    <source>
        <dbReference type="Proteomes" id="UP000586827"/>
    </source>
</evidence>
<comment type="caution">
    <text evidence="2">The sequence shown here is derived from an EMBL/GenBank/DDBJ whole genome shotgun (WGS) entry which is preliminary data.</text>
</comment>
<reference evidence="2 3" key="1">
    <citation type="submission" date="2020-05" db="EMBL/GenBank/DDBJ databases">
        <title>MicrobeNet Type strains.</title>
        <authorList>
            <person name="Nicholson A.C."/>
        </authorList>
    </citation>
    <scope>NUCLEOTIDE SEQUENCE [LARGE SCALE GENOMIC DNA]</scope>
    <source>
        <strain evidence="2 3">JCM 3224</strain>
    </source>
</reference>
<organism evidence="2 3">
    <name type="scientific">Nocardia uniformis</name>
    <dbReference type="NCBI Taxonomy" id="53432"/>
    <lineage>
        <taxon>Bacteria</taxon>
        <taxon>Bacillati</taxon>
        <taxon>Actinomycetota</taxon>
        <taxon>Actinomycetes</taxon>
        <taxon>Mycobacteriales</taxon>
        <taxon>Nocardiaceae</taxon>
        <taxon>Nocardia</taxon>
    </lineage>
</organism>
<keyword evidence="1" id="KW-0732">Signal</keyword>
<dbReference type="EMBL" id="JABELX010000003">
    <property type="protein sequence ID" value="NNH70343.1"/>
    <property type="molecule type" value="Genomic_DNA"/>
</dbReference>
<protein>
    <recommendedName>
        <fullName evidence="4">Carboxypeptidase regulatory-like domain-containing protein</fullName>
    </recommendedName>
</protein>
<evidence type="ECO:0008006" key="4">
    <source>
        <dbReference type="Google" id="ProtNLM"/>
    </source>
</evidence>
<keyword evidence="3" id="KW-1185">Reference proteome</keyword>
<name>A0A849BUR0_9NOCA</name>
<evidence type="ECO:0000256" key="1">
    <source>
        <dbReference type="SAM" id="SignalP"/>
    </source>
</evidence>
<dbReference type="Proteomes" id="UP000586827">
    <property type="component" value="Unassembled WGS sequence"/>
</dbReference>